<dbReference type="SUPFAM" id="SSF47336">
    <property type="entry name" value="ACP-like"/>
    <property type="match status" value="1"/>
</dbReference>
<evidence type="ECO:0000313" key="5">
    <source>
        <dbReference type="Proteomes" id="UP001165481"/>
    </source>
</evidence>
<dbReference type="EMBL" id="JAKZJU020000001">
    <property type="protein sequence ID" value="MDL2059752.1"/>
    <property type="molecule type" value="Genomic_DNA"/>
</dbReference>
<accession>A0ABT7IN02</accession>
<comment type="caution">
    <text evidence="4">The sequence shown here is derived from an EMBL/GenBank/DDBJ whole genome shotgun (WGS) entry which is preliminary data.</text>
</comment>
<evidence type="ECO:0000256" key="1">
    <source>
        <dbReference type="ARBA" id="ARBA00022450"/>
    </source>
</evidence>
<dbReference type="Pfam" id="PF00550">
    <property type="entry name" value="PP-binding"/>
    <property type="match status" value="1"/>
</dbReference>
<dbReference type="InterPro" id="IPR036736">
    <property type="entry name" value="ACP-like_sf"/>
</dbReference>
<dbReference type="Proteomes" id="UP001165481">
    <property type="component" value="Unassembled WGS sequence"/>
</dbReference>
<protein>
    <submittedName>
        <fullName evidence="4">Phosphopantetheine-binding protein</fullName>
    </submittedName>
</protein>
<gene>
    <name evidence="4" type="ORF">MUN46_007405</name>
</gene>
<dbReference type="PROSITE" id="PS00012">
    <property type="entry name" value="PHOSPHOPANTETHEINE"/>
    <property type="match status" value="1"/>
</dbReference>
<dbReference type="NCBIfam" id="NF006617">
    <property type="entry name" value="PRK09184.1"/>
    <property type="match status" value="1"/>
</dbReference>
<sequence>MTDNVENQLKSLIVESLNLEGVKPEDIEDEAPLFSEEGLGLDSIDALELGMAVKKKFGVAIGGETEENRSRFRSVSTLADYIRSQQSLKR</sequence>
<dbReference type="InterPro" id="IPR006162">
    <property type="entry name" value="Ppantetheine_attach_site"/>
</dbReference>
<keyword evidence="1" id="KW-0596">Phosphopantetheine</keyword>
<evidence type="ECO:0000313" key="4">
    <source>
        <dbReference type="EMBL" id="MDL2059752.1"/>
    </source>
</evidence>
<evidence type="ECO:0000259" key="3">
    <source>
        <dbReference type="PROSITE" id="PS50075"/>
    </source>
</evidence>
<dbReference type="PROSITE" id="PS50075">
    <property type="entry name" value="CARRIER"/>
    <property type="match status" value="1"/>
</dbReference>
<feature type="domain" description="Carrier" evidence="3">
    <location>
        <begin position="3"/>
        <end position="86"/>
    </location>
</feature>
<dbReference type="InterPro" id="IPR009081">
    <property type="entry name" value="PP-bd_ACP"/>
</dbReference>
<proteinExistence type="predicted"/>
<dbReference type="RefSeq" id="WP_243377209.1">
    <property type="nucleotide sequence ID" value="NZ_JAKZJU020000001.1"/>
</dbReference>
<keyword evidence="5" id="KW-1185">Reference proteome</keyword>
<keyword evidence="2" id="KW-0597">Phosphoprotein</keyword>
<evidence type="ECO:0000256" key="2">
    <source>
        <dbReference type="ARBA" id="ARBA00022553"/>
    </source>
</evidence>
<dbReference type="Gene3D" id="1.10.1200.10">
    <property type="entry name" value="ACP-like"/>
    <property type="match status" value="1"/>
</dbReference>
<organism evidence="4 5">
    <name type="scientific">Mesosutterella faecium</name>
    <dbReference type="NCBI Taxonomy" id="2925194"/>
    <lineage>
        <taxon>Bacteria</taxon>
        <taxon>Pseudomonadati</taxon>
        <taxon>Pseudomonadota</taxon>
        <taxon>Betaproteobacteria</taxon>
        <taxon>Burkholderiales</taxon>
        <taxon>Sutterellaceae</taxon>
        <taxon>Mesosutterella</taxon>
    </lineage>
</organism>
<reference evidence="4" key="1">
    <citation type="submission" date="2023-03" db="EMBL/GenBank/DDBJ databases">
        <title>Mesosutterella sp. nov. isolated from porcine feces.</title>
        <authorList>
            <person name="Yu S."/>
        </authorList>
    </citation>
    <scope>NUCLEOTIDE SEQUENCE</scope>
    <source>
        <strain evidence="4">AGMB02718</strain>
    </source>
</reference>
<name>A0ABT7IN02_9BURK</name>